<keyword evidence="4" id="KW-1185">Reference proteome</keyword>
<dbReference type="Proteomes" id="UP000184212">
    <property type="component" value="Unassembled WGS sequence"/>
</dbReference>
<evidence type="ECO:0000259" key="2">
    <source>
        <dbReference type="Pfam" id="PF14028"/>
    </source>
</evidence>
<sequence length="1004" mass="113425">MLSYGTASLVSEDNLRMHFSNPAVQEALWLASPDLYDCLKPFLAAQLTKEENLRVVLSLKKYWLRLSSRPTPFGMFASVSVGQWKEKTETLLLDGLRRFTRLDVEFMAGVIERISGLPEVSEKIRYTTNNTVYHIANAFRYIEYTVKKGKRMYQLSDVDDDRVVSMVLETARNGATREDLVQQIMKEGFSVEEAGDFLNEMIENHLLISELEIRLTGEDFFSGVCAVLQRHDIDIPVLLDIAQQLRELDGRMPSENLDRYSKLSDTIRPLSVHEQGRSFLQVDVFREASITLSKKVQASLVHLVHVLAGLFPGRSNTALTAFKKAFQQRYGFRPVKLCQVLDPETGIGYPTGQDVALGECMLLQDIDFAEGAVPTLAEITPFQEFLVAKYSQALAAGSVLQLSDADVKPFMGSYRLPSSLYAMLSVGSPNAAAIDAGHYRLLFSGAYGPSAVNVMARFCHLDPTLLQCVRQTLKKEQSYATPVYAEIVHADQARTGNISSRPVLRDFEIPILTPGGVDEAHRLPLSDLVLQCTGEELVLYSEKLGRQVIPRLSSAHNYSAEVISHYRFLSDLQHQGVLSAVRWDWGVLASAPYLPRVVLNQAVVSPARWKLTNEDKNRFAATSALADEITAWRAERKVPRHILTGEGDHRIPIDLESVDQQQVFKNILRRADVLEEFLGQEHQVFTDAKGMGYQHELVVPLLNTDRVEETRVAWPAPPASPGFGLGSEWLYYKLYCNAKVADAVLIGFVKPLAEELLRDGIIDRWFFIRYNDPKHHLRIRFHGSHDFYQVIAARFYRAIAPFLEADLVQDFCTDTYRRELERYGDDDIQHAETIFFADSICLLPLLAEVQGDETMRWVLGLRLADQLLELFDVPLAERATLMSSLQQNFADEMGGVQRLKPSLSAVYRTHRPEVAAILNNEGLSAPVVKLLTERRANMVAPVRALKFASPACRDAAVLRSRIQSFLHMTSNRWFAYNPRHYELVVYDFLCQHYKSILAKSRVKA</sequence>
<proteinExistence type="predicted"/>
<accession>A0A1M5XTW1</accession>
<evidence type="ECO:0000259" key="1">
    <source>
        <dbReference type="Pfam" id="PF04738"/>
    </source>
</evidence>
<dbReference type="EMBL" id="FQWQ01000007">
    <property type="protein sequence ID" value="SHI03237.1"/>
    <property type="molecule type" value="Genomic_DNA"/>
</dbReference>
<organism evidence="3 4">
    <name type="scientific">Chryseolinea serpens</name>
    <dbReference type="NCBI Taxonomy" id="947013"/>
    <lineage>
        <taxon>Bacteria</taxon>
        <taxon>Pseudomonadati</taxon>
        <taxon>Bacteroidota</taxon>
        <taxon>Cytophagia</taxon>
        <taxon>Cytophagales</taxon>
        <taxon>Fulvivirgaceae</taxon>
        <taxon>Chryseolinea</taxon>
    </lineage>
</organism>
<feature type="domain" description="Thiopeptide-type bacteriocin biosynthesis" evidence="2">
    <location>
        <begin position="729"/>
        <end position="993"/>
    </location>
</feature>
<name>A0A1M5XTW1_9BACT</name>
<protein>
    <submittedName>
        <fullName evidence="3">Thiopeptide-type bacteriocin biosynthesis domain-containing protein</fullName>
    </submittedName>
</protein>
<dbReference type="InterPro" id="IPR006827">
    <property type="entry name" value="Lant_deHydtase_N"/>
</dbReference>
<evidence type="ECO:0000313" key="4">
    <source>
        <dbReference type="Proteomes" id="UP000184212"/>
    </source>
</evidence>
<dbReference type="Pfam" id="PF14028">
    <property type="entry name" value="Lant_dehydr_C"/>
    <property type="match status" value="1"/>
</dbReference>
<feature type="domain" description="Lantibiotic dehydratase N-terminal" evidence="1">
    <location>
        <begin position="21"/>
        <end position="663"/>
    </location>
</feature>
<dbReference type="NCBIfam" id="TIGR03891">
    <property type="entry name" value="thiopep_ocin"/>
    <property type="match status" value="1"/>
</dbReference>
<dbReference type="InterPro" id="IPR023809">
    <property type="entry name" value="Thiopep_bacteriocin_synth_dom"/>
</dbReference>
<dbReference type="AlphaFoldDB" id="A0A1M5XTW1"/>
<evidence type="ECO:0000313" key="3">
    <source>
        <dbReference type="EMBL" id="SHI03237.1"/>
    </source>
</evidence>
<gene>
    <name evidence="3" type="ORF">SAMN04488109_6872</name>
</gene>
<reference evidence="3 4" key="1">
    <citation type="submission" date="2016-11" db="EMBL/GenBank/DDBJ databases">
        <authorList>
            <person name="Jaros S."/>
            <person name="Januszkiewicz K."/>
            <person name="Wedrychowicz H."/>
        </authorList>
    </citation>
    <scope>NUCLEOTIDE SEQUENCE [LARGE SCALE GENOMIC DNA]</scope>
    <source>
        <strain evidence="3 4">DSM 24574</strain>
    </source>
</reference>
<dbReference type="Pfam" id="PF04738">
    <property type="entry name" value="Lant_dehydr_N"/>
    <property type="match status" value="1"/>
</dbReference>
<dbReference type="STRING" id="947013.SAMN04488109_6872"/>